<evidence type="ECO:0000313" key="2">
    <source>
        <dbReference type="Proteomes" id="UP000286045"/>
    </source>
</evidence>
<evidence type="ECO:0000313" key="1">
    <source>
        <dbReference type="EMBL" id="RWA13371.1"/>
    </source>
</evidence>
<sequence>MRISVPSRLAAPGMDTPLTKGEMVTLFGLSGRSETPGVLTYDGDGLTGFVSGIDEFEAAMARMAAEAGTFLEDNF</sequence>
<proteinExistence type="predicted"/>
<gene>
    <name evidence="1" type="ORF">EKO27_g1737</name>
</gene>
<organism evidence="1 2">
    <name type="scientific">Xylaria grammica</name>
    <dbReference type="NCBI Taxonomy" id="363999"/>
    <lineage>
        <taxon>Eukaryota</taxon>
        <taxon>Fungi</taxon>
        <taxon>Dikarya</taxon>
        <taxon>Ascomycota</taxon>
        <taxon>Pezizomycotina</taxon>
        <taxon>Sordariomycetes</taxon>
        <taxon>Xylariomycetidae</taxon>
        <taxon>Xylariales</taxon>
        <taxon>Xylariaceae</taxon>
        <taxon>Xylaria</taxon>
    </lineage>
</organism>
<reference evidence="1 2" key="1">
    <citation type="submission" date="2018-12" db="EMBL/GenBank/DDBJ databases">
        <title>Draft genome sequence of Xylaria grammica IHI A82.</title>
        <authorList>
            <person name="Buettner E."/>
            <person name="Kellner H."/>
        </authorList>
    </citation>
    <scope>NUCLEOTIDE SEQUENCE [LARGE SCALE GENOMIC DNA]</scope>
    <source>
        <strain evidence="1 2">IHI A82</strain>
    </source>
</reference>
<dbReference type="EMBL" id="RYZI01000028">
    <property type="protein sequence ID" value="RWA13371.1"/>
    <property type="molecule type" value="Genomic_DNA"/>
</dbReference>
<protein>
    <submittedName>
        <fullName evidence="1">Uncharacterized protein</fullName>
    </submittedName>
</protein>
<dbReference type="Proteomes" id="UP000286045">
    <property type="component" value="Unassembled WGS sequence"/>
</dbReference>
<keyword evidence="2" id="KW-1185">Reference proteome</keyword>
<name>A0A439DG53_9PEZI</name>
<accession>A0A439DG53</accession>
<comment type="caution">
    <text evidence="1">The sequence shown here is derived from an EMBL/GenBank/DDBJ whole genome shotgun (WGS) entry which is preliminary data.</text>
</comment>
<dbReference type="AlphaFoldDB" id="A0A439DG53"/>